<dbReference type="EMBL" id="DWYY01000026">
    <property type="protein sequence ID" value="HJA91916.1"/>
    <property type="molecule type" value="Genomic_DNA"/>
</dbReference>
<evidence type="ECO:0000313" key="2">
    <source>
        <dbReference type="Proteomes" id="UP000886858"/>
    </source>
</evidence>
<accession>A0A9D2I363</accession>
<sequence>MNRWKAYNPNPSNGQRVGDCTVRALCKAMNQDWETTYVGLSLFGFSLSDMPSANRVWGAYLKKNGFHRQLVDDHGKYVYTVDDFCRDHPEGTYVLGIDGHVVCVQDGYYWDSWDSGQEIPIYYWER</sequence>
<reference evidence="1" key="1">
    <citation type="journal article" date="2021" name="PeerJ">
        <title>Extensive microbial diversity within the chicken gut microbiome revealed by metagenomics and culture.</title>
        <authorList>
            <person name="Gilroy R."/>
            <person name="Ravi A."/>
            <person name="Getino M."/>
            <person name="Pursley I."/>
            <person name="Horton D.L."/>
            <person name="Alikhan N.F."/>
            <person name="Baker D."/>
            <person name="Gharbi K."/>
            <person name="Hall N."/>
            <person name="Watson M."/>
            <person name="Adriaenssens E.M."/>
            <person name="Foster-Nyarko E."/>
            <person name="Jarju S."/>
            <person name="Secka A."/>
            <person name="Antonio M."/>
            <person name="Oren A."/>
            <person name="Chaudhuri R.R."/>
            <person name="La Ragione R."/>
            <person name="Hildebrand F."/>
            <person name="Pallen M.J."/>
        </authorList>
    </citation>
    <scope>NUCLEOTIDE SEQUENCE</scope>
    <source>
        <strain evidence="1">CHK179-7159</strain>
    </source>
</reference>
<name>A0A9D2I363_9FIRM</name>
<evidence type="ECO:0000313" key="1">
    <source>
        <dbReference type="EMBL" id="HJA91916.1"/>
    </source>
</evidence>
<proteinExistence type="predicted"/>
<dbReference type="Proteomes" id="UP000886858">
    <property type="component" value="Unassembled WGS sequence"/>
</dbReference>
<gene>
    <name evidence="1" type="ORF">H9717_02155</name>
</gene>
<organism evidence="1 2">
    <name type="scientific">Candidatus Eisenbergiella merdipullorum</name>
    <dbReference type="NCBI Taxonomy" id="2838553"/>
    <lineage>
        <taxon>Bacteria</taxon>
        <taxon>Bacillati</taxon>
        <taxon>Bacillota</taxon>
        <taxon>Clostridia</taxon>
        <taxon>Lachnospirales</taxon>
        <taxon>Lachnospiraceae</taxon>
        <taxon>Eisenbergiella</taxon>
    </lineage>
</organism>
<comment type="caution">
    <text evidence="1">The sequence shown here is derived from an EMBL/GenBank/DDBJ whole genome shotgun (WGS) entry which is preliminary data.</text>
</comment>
<protein>
    <submittedName>
        <fullName evidence="1">Uncharacterized protein</fullName>
    </submittedName>
</protein>
<reference evidence="1" key="2">
    <citation type="submission" date="2021-04" db="EMBL/GenBank/DDBJ databases">
        <authorList>
            <person name="Gilroy R."/>
        </authorList>
    </citation>
    <scope>NUCLEOTIDE SEQUENCE</scope>
    <source>
        <strain evidence="1">CHK179-7159</strain>
    </source>
</reference>
<dbReference type="AlphaFoldDB" id="A0A9D2I363"/>